<reference evidence="1 2" key="1">
    <citation type="submission" date="2013-12" db="EMBL/GenBank/DDBJ databases">
        <title>Annotated genome of Streptomyces scopuliridis.</title>
        <authorList>
            <person name="Olson J.B."/>
        </authorList>
    </citation>
    <scope>NUCLEOTIDE SEQUENCE [LARGE SCALE GENOMIC DNA]</scope>
    <source>
        <strain evidence="1 2">RB72</strain>
    </source>
</reference>
<name>A0A2T7TFJ1_9ACTN</name>
<organism evidence="1 2">
    <name type="scientific">Streptomyces scopuliridis RB72</name>
    <dbReference type="NCBI Taxonomy" id="1440053"/>
    <lineage>
        <taxon>Bacteria</taxon>
        <taxon>Bacillati</taxon>
        <taxon>Actinomycetota</taxon>
        <taxon>Actinomycetes</taxon>
        <taxon>Kitasatosporales</taxon>
        <taxon>Streptomycetaceae</taxon>
        <taxon>Streptomyces</taxon>
    </lineage>
</organism>
<evidence type="ECO:0008006" key="3">
    <source>
        <dbReference type="Google" id="ProtNLM"/>
    </source>
</evidence>
<sequence>MAEDILQVTIDGVTYVSHEDPAWRCEQNYMAMVDLAPFDLGGMFEQLWLRELDEGGGYEVCCIPFYAYGLALGDVVRRSGADTVGSLISKSGRRALRVFFAEPRPSVDSRSVLRGAVESAGLLSEWNGDRHVAIDVPDISVMQPVFDSVQGEIENGSAFWEWSDSKNFR</sequence>
<dbReference type="AlphaFoldDB" id="A0A2T7TFJ1"/>
<dbReference type="EMBL" id="AZSP01000012">
    <property type="protein sequence ID" value="PVE13919.1"/>
    <property type="molecule type" value="Genomic_DNA"/>
</dbReference>
<proteinExistence type="predicted"/>
<accession>A0A2T7TFJ1</accession>
<dbReference type="RefSeq" id="WP_030352689.1">
    <property type="nucleotide sequence ID" value="NZ_AZSP01000012.1"/>
</dbReference>
<dbReference type="Pfam" id="PF14085">
    <property type="entry name" value="DUF4265"/>
    <property type="match status" value="1"/>
</dbReference>
<evidence type="ECO:0000313" key="1">
    <source>
        <dbReference type="EMBL" id="PVE13919.1"/>
    </source>
</evidence>
<dbReference type="Proteomes" id="UP000245992">
    <property type="component" value="Unassembled WGS sequence"/>
</dbReference>
<dbReference type="OrthoDB" id="6961985at2"/>
<dbReference type="InterPro" id="IPR025361">
    <property type="entry name" value="DUF4265"/>
</dbReference>
<gene>
    <name evidence="1" type="ORF">Y717_02350</name>
</gene>
<evidence type="ECO:0000313" key="2">
    <source>
        <dbReference type="Proteomes" id="UP000245992"/>
    </source>
</evidence>
<protein>
    <recommendedName>
        <fullName evidence="3">DUF4265 domain-containing protein</fullName>
    </recommendedName>
</protein>
<comment type="caution">
    <text evidence="1">The sequence shown here is derived from an EMBL/GenBank/DDBJ whole genome shotgun (WGS) entry which is preliminary data.</text>
</comment>
<keyword evidence="2" id="KW-1185">Reference proteome</keyword>